<feature type="compositionally biased region" description="Basic and acidic residues" evidence="1">
    <location>
        <begin position="391"/>
        <end position="401"/>
    </location>
</feature>
<gene>
    <name evidence="2" type="ORF">AVDCRST_MAG73-1575</name>
</gene>
<sequence length="456" mass="50425">GNGGTGTASGQGADERRHPEADHRRGDRVRQPPVHRRDGDGQERDRARQDLRPHRRRRAMDRRLLDRRLHPDRRVGHVPPAGSLHVPDPALGARRLHHRAGDLLGPQPQRRPVSGRSARRPDAPAREAGRARLRLHGRAGAGVLPLREERRRDRPPAARPRRLLRLLDRPRLHDPQGHGPPPGPDGDRGRGQPPRGRRRPARDRFRVRSGDPDRGPGPDVQVRPEGDRPEARPPRDLHAQAAGGDQRLRDARPPEPALPGRRQERLRRRRRPLRLVQGRQALHRRPARPRPRPLRGDRAAGQLLPPPGARLRSPGLRRLGADQPLGPDPGPGNPRRPHRRDPDRAALPGSELQPLPRLRGDAGGRDGRDPERDGVAGAGGGEPLPLHRRRPEAAQRADPAGHPRRGGRRDGGRPGGPRGPRRPRLRAPGRGPARRVGRIPPPRLLLGTGTVPGGLL</sequence>
<feature type="region of interest" description="Disordered" evidence="1">
    <location>
        <begin position="1"/>
        <end position="456"/>
    </location>
</feature>
<dbReference type="GO" id="GO:0004356">
    <property type="term" value="F:glutamine synthetase activity"/>
    <property type="evidence" value="ECO:0007669"/>
    <property type="project" value="UniProtKB-EC"/>
</dbReference>
<feature type="compositionally biased region" description="Basic and acidic residues" evidence="1">
    <location>
        <begin position="13"/>
        <end position="52"/>
    </location>
</feature>
<feature type="compositionally biased region" description="Basic and acidic residues" evidence="1">
    <location>
        <begin position="146"/>
        <end position="156"/>
    </location>
</feature>
<evidence type="ECO:0000256" key="1">
    <source>
        <dbReference type="SAM" id="MobiDB-lite"/>
    </source>
</evidence>
<feature type="non-terminal residue" evidence="2">
    <location>
        <position position="456"/>
    </location>
</feature>
<feature type="compositionally biased region" description="Basic and acidic residues" evidence="1">
    <location>
        <begin position="165"/>
        <end position="176"/>
    </location>
</feature>
<proteinExistence type="predicted"/>
<organism evidence="2">
    <name type="scientific">uncultured Thermomicrobiales bacterium</name>
    <dbReference type="NCBI Taxonomy" id="1645740"/>
    <lineage>
        <taxon>Bacteria</taxon>
        <taxon>Pseudomonadati</taxon>
        <taxon>Thermomicrobiota</taxon>
        <taxon>Thermomicrobia</taxon>
        <taxon>Thermomicrobiales</taxon>
        <taxon>environmental samples</taxon>
    </lineage>
</organism>
<feature type="compositionally biased region" description="Basic residues" evidence="1">
    <location>
        <begin position="281"/>
        <end position="293"/>
    </location>
</feature>
<feature type="non-terminal residue" evidence="2">
    <location>
        <position position="1"/>
    </location>
</feature>
<feature type="compositionally biased region" description="Basic and acidic residues" evidence="1">
    <location>
        <begin position="119"/>
        <end position="130"/>
    </location>
</feature>
<feature type="compositionally biased region" description="Basic residues" evidence="1">
    <location>
        <begin position="264"/>
        <end position="273"/>
    </location>
</feature>
<evidence type="ECO:0000313" key="2">
    <source>
        <dbReference type="EMBL" id="CAA9537648.1"/>
    </source>
</evidence>
<reference evidence="2" key="1">
    <citation type="submission" date="2020-02" db="EMBL/GenBank/DDBJ databases">
        <authorList>
            <person name="Meier V. D."/>
        </authorList>
    </citation>
    <scope>NUCLEOTIDE SEQUENCE</scope>
    <source>
        <strain evidence="2">AVDCRST_MAG73</strain>
    </source>
</reference>
<feature type="compositionally biased region" description="Basic and acidic residues" evidence="1">
    <location>
        <begin position="202"/>
        <end position="238"/>
    </location>
</feature>
<feature type="compositionally biased region" description="Basic and acidic residues" evidence="1">
    <location>
        <begin position="358"/>
        <end position="374"/>
    </location>
</feature>
<dbReference type="EMBL" id="CADCWE010000095">
    <property type="protein sequence ID" value="CAA9537648.1"/>
    <property type="molecule type" value="Genomic_DNA"/>
</dbReference>
<feature type="compositionally biased region" description="Basic residues" evidence="1">
    <location>
        <begin position="419"/>
        <end position="437"/>
    </location>
</feature>
<feature type="compositionally biased region" description="Basic and acidic residues" evidence="1">
    <location>
        <begin position="61"/>
        <end position="75"/>
    </location>
</feature>
<dbReference type="EC" id="6.3.1.2" evidence="2"/>
<keyword evidence="2" id="KW-0436">Ligase</keyword>
<protein>
    <submittedName>
        <fullName evidence="2">Glutamine synthetase type I</fullName>
        <ecNumber evidence="2">6.3.1.2</ecNumber>
    </submittedName>
</protein>
<name>A0A6J4U3C3_9BACT</name>
<dbReference type="AlphaFoldDB" id="A0A6J4U3C3"/>
<accession>A0A6J4U3C3</accession>